<evidence type="ECO:0000313" key="1">
    <source>
        <dbReference type="EMBL" id="PBK76466.1"/>
    </source>
</evidence>
<protein>
    <submittedName>
        <fullName evidence="1">Uncharacterized protein</fullName>
    </submittedName>
</protein>
<name>A0A2H3CMD1_9AGAR</name>
<dbReference type="Proteomes" id="UP000218334">
    <property type="component" value="Unassembled WGS sequence"/>
</dbReference>
<sequence length="121" mass="13699">MIPSVPEPFLFIISSRIRIRRDRETTFLLYRGSIYQFAEDETRSGQLGVLYSCVATVWMGVPLHPSVQSRVYTTIRFSNGFPLSAAYPTGIPLISRALTGRALGKYWLYPGILARWTVSSH</sequence>
<proteinExistence type="predicted"/>
<keyword evidence="2" id="KW-1185">Reference proteome</keyword>
<organism evidence="1 2">
    <name type="scientific">Armillaria solidipes</name>
    <dbReference type="NCBI Taxonomy" id="1076256"/>
    <lineage>
        <taxon>Eukaryota</taxon>
        <taxon>Fungi</taxon>
        <taxon>Dikarya</taxon>
        <taxon>Basidiomycota</taxon>
        <taxon>Agaricomycotina</taxon>
        <taxon>Agaricomycetes</taxon>
        <taxon>Agaricomycetidae</taxon>
        <taxon>Agaricales</taxon>
        <taxon>Marasmiineae</taxon>
        <taxon>Physalacriaceae</taxon>
        <taxon>Armillaria</taxon>
    </lineage>
</organism>
<dbReference type="AlphaFoldDB" id="A0A2H3CMD1"/>
<dbReference type="EMBL" id="KZ293416">
    <property type="protein sequence ID" value="PBK76466.1"/>
    <property type="molecule type" value="Genomic_DNA"/>
</dbReference>
<evidence type="ECO:0000313" key="2">
    <source>
        <dbReference type="Proteomes" id="UP000218334"/>
    </source>
</evidence>
<gene>
    <name evidence="1" type="ORF">ARMSODRAFT_226826</name>
</gene>
<accession>A0A2H3CMD1</accession>
<reference evidence="2" key="1">
    <citation type="journal article" date="2017" name="Nat. Ecol. Evol.">
        <title>Genome expansion and lineage-specific genetic innovations in the forest pathogenic fungi Armillaria.</title>
        <authorList>
            <person name="Sipos G."/>
            <person name="Prasanna A.N."/>
            <person name="Walter M.C."/>
            <person name="O'Connor E."/>
            <person name="Balint B."/>
            <person name="Krizsan K."/>
            <person name="Kiss B."/>
            <person name="Hess J."/>
            <person name="Varga T."/>
            <person name="Slot J."/>
            <person name="Riley R."/>
            <person name="Boka B."/>
            <person name="Rigling D."/>
            <person name="Barry K."/>
            <person name="Lee J."/>
            <person name="Mihaltcheva S."/>
            <person name="LaButti K."/>
            <person name="Lipzen A."/>
            <person name="Waldron R."/>
            <person name="Moloney N.M."/>
            <person name="Sperisen C."/>
            <person name="Kredics L."/>
            <person name="Vagvoelgyi C."/>
            <person name="Patrignani A."/>
            <person name="Fitzpatrick D."/>
            <person name="Nagy I."/>
            <person name="Doyle S."/>
            <person name="Anderson J.B."/>
            <person name="Grigoriev I.V."/>
            <person name="Gueldener U."/>
            <person name="Muensterkoetter M."/>
            <person name="Nagy L.G."/>
        </authorList>
    </citation>
    <scope>NUCLEOTIDE SEQUENCE [LARGE SCALE GENOMIC DNA]</scope>
    <source>
        <strain evidence="2">28-4</strain>
    </source>
</reference>